<feature type="domain" description="BON" evidence="3">
    <location>
        <begin position="57"/>
        <end position="125"/>
    </location>
</feature>
<sequence length="129" mass="13219">MTFTLLRSVCACLALSGAVAAYAQTDTPAADGSSMSAQAGAQAGTQASPTNQKATKADRTLSRAVRRALSKAQGFDVSGVFVRARSGAVTLSGTVRNGDQIRQAEEVTRSVQGVTSVTNRLTLFHGGNG</sequence>
<evidence type="ECO:0000313" key="6">
    <source>
        <dbReference type="Proteomes" id="UP000183529"/>
    </source>
</evidence>
<evidence type="ECO:0000313" key="4">
    <source>
        <dbReference type="EMBL" id="PXX11693.1"/>
    </source>
</evidence>
<accession>A0A1A5X2C0</accession>
<gene>
    <name evidence="4" type="ORF">C7400_11814</name>
    <name evidence="5" type="ORF">SAMN05216550_11535</name>
</gene>
<dbReference type="InterPro" id="IPR007055">
    <property type="entry name" value="BON_dom"/>
</dbReference>
<reference evidence="4 7" key="2">
    <citation type="submission" date="2018-05" db="EMBL/GenBank/DDBJ databases">
        <title>Genomic Encyclopedia of Type Strains, Phase IV (KMG-V): Genome sequencing to study the core and pangenomes of soil and plant-associated prokaryotes.</title>
        <authorList>
            <person name="Whitman W."/>
        </authorList>
    </citation>
    <scope>NUCLEOTIDE SEQUENCE [LARGE SCALE GENOMIC DNA]</scope>
    <source>
        <strain evidence="4 7">SIr-6563</strain>
    </source>
</reference>
<feature type="region of interest" description="Disordered" evidence="1">
    <location>
        <begin position="28"/>
        <end position="61"/>
    </location>
</feature>
<evidence type="ECO:0000313" key="7">
    <source>
        <dbReference type="Proteomes" id="UP000247515"/>
    </source>
</evidence>
<dbReference type="EMBL" id="FNZM01000015">
    <property type="protein sequence ID" value="SEK06052.1"/>
    <property type="molecule type" value="Genomic_DNA"/>
</dbReference>
<dbReference type="EMBL" id="QJJV01000018">
    <property type="protein sequence ID" value="PXX11693.1"/>
    <property type="molecule type" value="Genomic_DNA"/>
</dbReference>
<dbReference type="PROSITE" id="PS50914">
    <property type="entry name" value="BON"/>
    <property type="match status" value="1"/>
</dbReference>
<feature type="chain" id="PRO_5015053502" evidence="2">
    <location>
        <begin position="24"/>
        <end position="129"/>
    </location>
</feature>
<reference evidence="5 6" key="1">
    <citation type="submission" date="2016-10" db="EMBL/GenBank/DDBJ databases">
        <authorList>
            <person name="Varghese N."/>
            <person name="Submissions S."/>
        </authorList>
    </citation>
    <scope>NUCLEOTIDE SEQUENCE [LARGE SCALE GENOMIC DNA]</scope>
    <source>
        <strain evidence="5 6">LMG 22274</strain>
    </source>
</reference>
<keyword evidence="2" id="KW-0732">Signal</keyword>
<evidence type="ECO:0000259" key="3">
    <source>
        <dbReference type="PROSITE" id="PS50914"/>
    </source>
</evidence>
<dbReference type="PANTHER" id="PTHR34606">
    <property type="entry name" value="BON DOMAIN-CONTAINING PROTEIN"/>
    <property type="match status" value="1"/>
</dbReference>
<name>A0A1A5X2C0_9BURK</name>
<organism evidence="5 6">
    <name type="scientific">Paraburkholderia tropica</name>
    <dbReference type="NCBI Taxonomy" id="92647"/>
    <lineage>
        <taxon>Bacteria</taxon>
        <taxon>Pseudomonadati</taxon>
        <taxon>Pseudomonadota</taxon>
        <taxon>Betaproteobacteria</taxon>
        <taxon>Burkholderiales</taxon>
        <taxon>Burkholderiaceae</taxon>
        <taxon>Paraburkholderia</taxon>
    </lineage>
</organism>
<keyword evidence="7" id="KW-1185">Reference proteome</keyword>
<dbReference type="InterPro" id="IPR051686">
    <property type="entry name" value="Lipoprotein_DolP"/>
</dbReference>
<evidence type="ECO:0000256" key="2">
    <source>
        <dbReference type="SAM" id="SignalP"/>
    </source>
</evidence>
<comment type="caution">
    <text evidence="5">The sequence shown here is derived from an EMBL/GenBank/DDBJ whole genome shotgun (WGS) entry which is preliminary data.</text>
</comment>
<proteinExistence type="predicted"/>
<dbReference type="Pfam" id="PF04972">
    <property type="entry name" value="BON"/>
    <property type="match status" value="1"/>
</dbReference>
<feature type="signal peptide" evidence="2">
    <location>
        <begin position="1"/>
        <end position="23"/>
    </location>
</feature>
<dbReference type="PANTHER" id="PTHR34606:SF15">
    <property type="entry name" value="BON DOMAIN-CONTAINING PROTEIN"/>
    <property type="match status" value="1"/>
</dbReference>
<dbReference type="RefSeq" id="WP_065064931.1">
    <property type="nucleotide sequence ID" value="NZ_CADFGN010000013.1"/>
</dbReference>
<evidence type="ECO:0000313" key="5">
    <source>
        <dbReference type="EMBL" id="SEK06052.1"/>
    </source>
</evidence>
<dbReference type="AlphaFoldDB" id="A0A1A5X2C0"/>
<dbReference type="Proteomes" id="UP000183529">
    <property type="component" value="Unassembled WGS sequence"/>
</dbReference>
<evidence type="ECO:0000256" key="1">
    <source>
        <dbReference type="SAM" id="MobiDB-lite"/>
    </source>
</evidence>
<feature type="compositionally biased region" description="Low complexity" evidence="1">
    <location>
        <begin position="29"/>
        <end position="48"/>
    </location>
</feature>
<protein>
    <submittedName>
        <fullName evidence="5">BON domain-containing protein</fullName>
    </submittedName>
</protein>
<dbReference type="Proteomes" id="UP000247515">
    <property type="component" value="Unassembled WGS sequence"/>
</dbReference>
<dbReference type="OrthoDB" id="9132396at2"/>
<dbReference type="Gene3D" id="3.30.1340.30">
    <property type="match status" value="1"/>
</dbReference>